<dbReference type="AlphaFoldDB" id="A0A7G9RDJ9"/>
<sequence>MDLRPTLTVVLLAYGDEPYLVEAAQAVLASTGVDLDVVLVDNGCTSDGVEKVAGLDRLRVLRPAENTGFAGGCNLGAAEATGEFLAFVNSDAIVHPDALARLVEVARRPDVGLASASLRLHDSPEQMNSAGNPVHFSGLSWAGGLGEPATRHSHEEDVPSVTGAACVARREVFEDLGGFCELMFAYCEDAELSLRTWQSGLRCVFVPDAVVLHHYEFARNPLKMYLLERNRLMLVATLYERRTLALIAPALLGLELAMLAVALRQGWARQKLRGWVWLLRHRGEVRARRDLVQAHRSVGDAALAVRLTGDFHPGADSGIAAPGWLRAGSRAYWSVVRRGLGRPRELTGRARAA</sequence>
<dbReference type="Pfam" id="PF00535">
    <property type="entry name" value="Glycos_transf_2"/>
    <property type="match status" value="1"/>
</dbReference>
<organism evidence="6 7">
    <name type="scientific">Nocardioides mesophilus</name>
    <dbReference type="NCBI Taxonomy" id="433659"/>
    <lineage>
        <taxon>Bacteria</taxon>
        <taxon>Bacillati</taxon>
        <taxon>Actinomycetota</taxon>
        <taxon>Actinomycetes</taxon>
        <taxon>Propionibacteriales</taxon>
        <taxon>Nocardioidaceae</taxon>
        <taxon>Nocardioides</taxon>
    </lineage>
</organism>
<comment type="similarity">
    <text evidence="2">Belongs to the glycosyltransferase 2 family.</text>
</comment>
<evidence type="ECO:0000313" key="6">
    <source>
        <dbReference type="EMBL" id="QNN53674.1"/>
    </source>
</evidence>
<dbReference type="GO" id="GO:0016757">
    <property type="term" value="F:glycosyltransferase activity"/>
    <property type="evidence" value="ECO:0007669"/>
    <property type="project" value="UniProtKB-KW"/>
</dbReference>
<dbReference type="InterPro" id="IPR001173">
    <property type="entry name" value="Glyco_trans_2-like"/>
</dbReference>
<dbReference type="PANTHER" id="PTHR43179:SF12">
    <property type="entry name" value="GALACTOFURANOSYLTRANSFERASE GLFT2"/>
    <property type="match status" value="1"/>
</dbReference>
<keyword evidence="4 6" id="KW-0808">Transferase</keyword>
<dbReference type="Proteomes" id="UP000515947">
    <property type="component" value="Chromosome"/>
</dbReference>
<evidence type="ECO:0000259" key="5">
    <source>
        <dbReference type="Pfam" id="PF00535"/>
    </source>
</evidence>
<dbReference type="CDD" id="cd04186">
    <property type="entry name" value="GT_2_like_c"/>
    <property type="match status" value="1"/>
</dbReference>
<evidence type="ECO:0000256" key="1">
    <source>
        <dbReference type="ARBA" id="ARBA00004776"/>
    </source>
</evidence>
<dbReference type="Gene3D" id="3.90.550.10">
    <property type="entry name" value="Spore Coat Polysaccharide Biosynthesis Protein SpsA, Chain A"/>
    <property type="match status" value="1"/>
</dbReference>
<dbReference type="KEGG" id="nmes:H9L09_04435"/>
<reference evidence="6 7" key="1">
    <citation type="submission" date="2020-08" db="EMBL/GenBank/DDBJ databases">
        <title>Genome sequence of Nocardioides mesophilus KACC 16243T.</title>
        <authorList>
            <person name="Hyun D.-W."/>
            <person name="Bae J.-W."/>
        </authorList>
    </citation>
    <scope>NUCLEOTIDE SEQUENCE [LARGE SCALE GENOMIC DNA]</scope>
    <source>
        <strain evidence="6 7">KACC 16243</strain>
    </source>
</reference>
<name>A0A7G9RDJ9_9ACTN</name>
<dbReference type="InterPro" id="IPR029044">
    <property type="entry name" value="Nucleotide-diphossugar_trans"/>
</dbReference>
<comment type="pathway">
    <text evidence="1">Cell wall biogenesis; cell wall polysaccharide biosynthesis.</text>
</comment>
<keyword evidence="7" id="KW-1185">Reference proteome</keyword>
<dbReference type="SUPFAM" id="SSF53448">
    <property type="entry name" value="Nucleotide-diphospho-sugar transferases"/>
    <property type="match status" value="1"/>
</dbReference>
<evidence type="ECO:0000313" key="7">
    <source>
        <dbReference type="Proteomes" id="UP000515947"/>
    </source>
</evidence>
<evidence type="ECO:0000256" key="3">
    <source>
        <dbReference type="ARBA" id="ARBA00022676"/>
    </source>
</evidence>
<evidence type="ECO:0000256" key="4">
    <source>
        <dbReference type="ARBA" id="ARBA00022679"/>
    </source>
</evidence>
<feature type="domain" description="Glycosyltransferase 2-like" evidence="5">
    <location>
        <begin position="8"/>
        <end position="176"/>
    </location>
</feature>
<keyword evidence="3" id="KW-0328">Glycosyltransferase</keyword>
<gene>
    <name evidence="6" type="ORF">H9L09_04435</name>
</gene>
<dbReference type="PANTHER" id="PTHR43179">
    <property type="entry name" value="RHAMNOSYLTRANSFERASE WBBL"/>
    <property type="match status" value="1"/>
</dbReference>
<dbReference type="RefSeq" id="WP_187579515.1">
    <property type="nucleotide sequence ID" value="NZ_CP060713.1"/>
</dbReference>
<dbReference type="EMBL" id="CP060713">
    <property type="protein sequence ID" value="QNN53674.1"/>
    <property type="molecule type" value="Genomic_DNA"/>
</dbReference>
<evidence type="ECO:0000256" key="2">
    <source>
        <dbReference type="ARBA" id="ARBA00006739"/>
    </source>
</evidence>
<proteinExistence type="inferred from homology"/>
<protein>
    <submittedName>
        <fullName evidence="6">Glycosyltransferase family 2 protein</fullName>
    </submittedName>
</protein>
<accession>A0A7G9RDJ9</accession>